<dbReference type="PANTHER" id="PTHR33184:SF2">
    <property type="entry name" value="APPLE DOMAIN-CONTAINING PROTEIN"/>
    <property type="match status" value="1"/>
</dbReference>
<dbReference type="AlphaFoldDB" id="G7ILS6"/>
<gene>
    <name evidence="2" type="ordered locus">MTR_2g025320</name>
</gene>
<reference evidence="3" key="3">
    <citation type="submission" date="2015-04" db="UniProtKB">
        <authorList>
            <consortium name="EnsemblPlants"/>
        </authorList>
    </citation>
    <scope>IDENTIFICATION</scope>
    <source>
        <strain evidence="3">cv. Jemalong A17</strain>
    </source>
</reference>
<accession>G7ILS6</accession>
<evidence type="ECO:0000313" key="3">
    <source>
        <dbReference type="EnsemblPlants" id="AES64431"/>
    </source>
</evidence>
<evidence type="ECO:0000313" key="2">
    <source>
        <dbReference type="EMBL" id="AES64431.1"/>
    </source>
</evidence>
<sequence>MNEHKDERYNTLKQQRVYVLAQRDIRISQSKGSTSGIPHYIVQIVSTCVFGYSPHDIHLHCGWFASTRIINQS</sequence>
<reference evidence="2 4" key="2">
    <citation type="journal article" date="2014" name="BMC Genomics">
        <title>An improved genome release (version Mt4.0) for the model legume Medicago truncatula.</title>
        <authorList>
            <person name="Tang H."/>
            <person name="Krishnakumar V."/>
            <person name="Bidwell S."/>
            <person name="Rosen B."/>
            <person name="Chan A."/>
            <person name="Zhou S."/>
            <person name="Gentzbittel L."/>
            <person name="Childs K.L."/>
            <person name="Yandell M."/>
            <person name="Gundlach H."/>
            <person name="Mayer K.F."/>
            <person name="Schwartz D.C."/>
            <person name="Town C.D."/>
        </authorList>
    </citation>
    <scope>GENOME REANNOTATION</scope>
    <source>
        <strain evidence="3 4">cv. Jemalong A17</strain>
    </source>
</reference>
<dbReference type="EMBL" id="CM001218">
    <property type="protein sequence ID" value="AES64431.1"/>
    <property type="molecule type" value="Genomic_DNA"/>
</dbReference>
<dbReference type="GO" id="GO:0001709">
    <property type="term" value="P:cell fate determination"/>
    <property type="evidence" value="ECO:0000318"/>
    <property type="project" value="GO_Central"/>
</dbReference>
<keyword evidence="4" id="KW-1185">Reference proteome</keyword>
<dbReference type="Pfam" id="PF24068">
    <property type="entry name" value="TPD1_C"/>
    <property type="match status" value="1"/>
</dbReference>
<dbReference type="EnsemblPlants" id="AES64431">
    <property type="protein sequence ID" value="AES64431"/>
    <property type="gene ID" value="MTR_2g025320"/>
</dbReference>
<proteinExistence type="predicted"/>
<dbReference type="HOGENOM" id="CLU_2708500_0_0_1"/>
<dbReference type="PaxDb" id="3880-AES64431"/>
<dbReference type="PANTHER" id="PTHR33184">
    <property type="entry name" value="PROTEIN TAPETUM DETERMINANT 1-LIKE-RELATED"/>
    <property type="match status" value="1"/>
</dbReference>
<protein>
    <submittedName>
        <fullName evidence="2 3">Uncharacterized protein</fullName>
    </submittedName>
</protein>
<evidence type="ECO:0000313" key="4">
    <source>
        <dbReference type="Proteomes" id="UP000002051"/>
    </source>
</evidence>
<evidence type="ECO:0000256" key="1">
    <source>
        <dbReference type="ARBA" id="ARBA00022729"/>
    </source>
</evidence>
<dbReference type="Proteomes" id="UP000002051">
    <property type="component" value="Chromosome 2"/>
</dbReference>
<organism evidence="2 4">
    <name type="scientific">Medicago truncatula</name>
    <name type="common">Barrel medic</name>
    <name type="synonym">Medicago tribuloides</name>
    <dbReference type="NCBI Taxonomy" id="3880"/>
    <lineage>
        <taxon>Eukaryota</taxon>
        <taxon>Viridiplantae</taxon>
        <taxon>Streptophyta</taxon>
        <taxon>Embryophyta</taxon>
        <taxon>Tracheophyta</taxon>
        <taxon>Spermatophyta</taxon>
        <taxon>Magnoliopsida</taxon>
        <taxon>eudicotyledons</taxon>
        <taxon>Gunneridae</taxon>
        <taxon>Pentapetalae</taxon>
        <taxon>rosids</taxon>
        <taxon>fabids</taxon>
        <taxon>Fabales</taxon>
        <taxon>Fabaceae</taxon>
        <taxon>Papilionoideae</taxon>
        <taxon>50 kb inversion clade</taxon>
        <taxon>NPAAA clade</taxon>
        <taxon>Hologalegina</taxon>
        <taxon>IRL clade</taxon>
        <taxon>Trifolieae</taxon>
        <taxon>Medicago</taxon>
    </lineage>
</organism>
<reference evidence="2 4" key="1">
    <citation type="journal article" date="2011" name="Nature">
        <title>The Medicago genome provides insight into the evolution of rhizobial symbioses.</title>
        <authorList>
            <person name="Young N.D."/>
            <person name="Debelle F."/>
            <person name="Oldroyd G.E."/>
            <person name="Geurts R."/>
            <person name="Cannon S.B."/>
            <person name="Udvardi M.K."/>
            <person name="Benedito V.A."/>
            <person name="Mayer K.F."/>
            <person name="Gouzy J."/>
            <person name="Schoof H."/>
            <person name="Van de Peer Y."/>
            <person name="Proost S."/>
            <person name="Cook D.R."/>
            <person name="Meyers B.C."/>
            <person name="Spannagl M."/>
            <person name="Cheung F."/>
            <person name="De Mita S."/>
            <person name="Krishnakumar V."/>
            <person name="Gundlach H."/>
            <person name="Zhou S."/>
            <person name="Mudge J."/>
            <person name="Bharti A.K."/>
            <person name="Murray J.D."/>
            <person name="Naoumkina M.A."/>
            <person name="Rosen B."/>
            <person name="Silverstein K.A."/>
            <person name="Tang H."/>
            <person name="Rombauts S."/>
            <person name="Zhao P.X."/>
            <person name="Zhou P."/>
            <person name="Barbe V."/>
            <person name="Bardou P."/>
            <person name="Bechner M."/>
            <person name="Bellec A."/>
            <person name="Berger A."/>
            <person name="Berges H."/>
            <person name="Bidwell S."/>
            <person name="Bisseling T."/>
            <person name="Choisne N."/>
            <person name="Couloux A."/>
            <person name="Denny R."/>
            <person name="Deshpande S."/>
            <person name="Dai X."/>
            <person name="Doyle J.J."/>
            <person name="Dudez A.M."/>
            <person name="Farmer A.D."/>
            <person name="Fouteau S."/>
            <person name="Franken C."/>
            <person name="Gibelin C."/>
            <person name="Gish J."/>
            <person name="Goldstein S."/>
            <person name="Gonzalez A.J."/>
            <person name="Green P.J."/>
            <person name="Hallab A."/>
            <person name="Hartog M."/>
            <person name="Hua A."/>
            <person name="Humphray S.J."/>
            <person name="Jeong D.H."/>
            <person name="Jing Y."/>
            <person name="Jocker A."/>
            <person name="Kenton S.M."/>
            <person name="Kim D.J."/>
            <person name="Klee K."/>
            <person name="Lai H."/>
            <person name="Lang C."/>
            <person name="Lin S."/>
            <person name="Macmil S.L."/>
            <person name="Magdelenat G."/>
            <person name="Matthews L."/>
            <person name="McCorrison J."/>
            <person name="Monaghan E.L."/>
            <person name="Mun J.H."/>
            <person name="Najar F.Z."/>
            <person name="Nicholson C."/>
            <person name="Noirot C."/>
            <person name="O'Bleness M."/>
            <person name="Paule C.R."/>
            <person name="Poulain J."/>
            <person name="Prion F."/>
            <person name="Qin B."/>
            <person name="Qu C."/>
            <person name="Retzel E.F."/>
            <person name="Riddle C."/>
            <person name="Sallet E."/>
            <person name="Samain S."/>
            <person name="Samson N."/>
            <person name="Sanders I."/>
            <person name="Saurat O."/>
            <person name="Scarpelli C."/>
            <person name="Schiex T."/>
            <person name="Segurens B."/>
            <person name="Severin A.J."/>
            <person name="Sherrier D.J."/>
            <person name="Shi R."/>
            <person name="Sims S."/>
            <person name="Singer S.R."/>
            <person name="Sinharoy S."/>
            <person name="Sterck L."/>
            <person name="Viollet A."/>
            <person name="Wang B.B."/>
            <person name="Wang K."/>
            <person name="Wang M."/>
            <person name="Wang X."/>
            <person name="Warfsmann J."/>
            <person name="Weissenbach J."/>
            <person name="White D.D."/>
            <person name="White J.D."/>
            <person name="Wiley G.B."/>
            <person name="Wincker P."/>
            <person name="Xing Y."/>
            <person name="Yang L."/>
            <person name="Yao Z."/>
            <person name="Ying F."/>
            <person name="Zhai J."/>
            <person name="Zhou L."/>
            <person name="Zuber A."/>
            <person name="Denarie J."/>
            <person name="Dixon R.A."/>
            <person name="May G.D."/>
            <person name="Schwartz D.C."/>
            <person name="Rogers J."/>
            <person name="Quetier F."/>
            <person name="Town C.D."/>
            <person name="Roe B.A."/>
        </authorList>
    </citation>
    <scope>NUCLEOTIDE SEQUENCE [LARGE SCALE GENOMIC DNA]</scope>
    <source>
        <strain evidence="2">A17</strain>
        <strain evidence="3 4">cv. Jemalong A17</strain>
    </source>
</reference>
<name>G7ILS6_MEDTR</name>
<keyword evidence="1" id="KW-0732">Signal</keyword>
<dbReference type="InterPro" id="IPR040361">
    <property type="entry name" value="TPD1"/>
</dbReference>